<keyword evidence="7 9" id="KW-0472">Membrane</keyword>
<evidence type="ECO:0000256" key="9">
    <source>
        <dbReference type="SAM" id="Phobius"/>
    </source>
</evidence>
<protein>
    <submittedName>
        <fullName evidence="11">Protein transport protein SFT1</fullName>
    </submittedName>
</protein>
<comment type="subcellular location">
    <subcellularLocation>
        <location evidence="8">Endomembrane system</location>
        <topology evidence="8">Single-pass type IV membrane protein</topology>
    </subcellularLocation>
    <subcellularLocation>
        <location evidence="1">Golgi apparatus membrane</location>
    </subcellularLocation>
</comment>
<keyword evidence="4" id="KW-0653">Protein transport</keyword>
<dbReference type="InParanoid" id="A0A1E5RHV1"/>
<dbReference type="STRING" id="56408.A0A1E5RHV1"/>
<dbReference type="PROSITE" id="PS50192">
    <property type="entry name" value="T_SNARE"/>
    <property type="match status" value="1"/>
</dbReference>
<dbReference type="PANTHER" id="PTHR12791">
    <property type="entry name" value="GOLGI SNARE BET1-RELATED"/>
    <property type="match status" value="1"/>
</dbReference>
<sequence>MSDSRYQQLENNNNQRLDELASKLSTFRQINSDIHLQAQDDMGVLDNLSNHFSSLMSNLKNSSTRLTRSMRAGTGIWKMVGLALVIFFVLYTLYKVF</sequence>
<evidence type="ECO:0000313" key="12">
    <source>
        <dbReference type="Proteomes" id="UP000095728"/>
    </source>
</evidence>
<dbReference type="EMBL" id="LPNM01000006">
    <property type="protein sequence ID" value="OEJ86470.1"/>
    <property type="molecule type" value="Genomic_DNA"/>
</dbReference>
<keyword evidence="12" id="KW-1185">Reference proteome</keyword>
<dbReference type="SMART" id="SM00397">
    <property type="entry name" value="t_SNARE"/>
    <property type="match status" value="1"/>
</dbReference>
<evidence type="ECO:0000256" key="3">
    <source>
        <dbReference type="ARBA" id="ARBA00022692"/>
    </source>
</evidence>
<dbReference type="InterPro" id="IPR039899">
    <property type="entry name" value="BET1_SNARE"/>
</dbReference>
<reference evidence="12" key="1">
    <citation type="journal article" date="2016" name="Genome Announc.">
        <title>Genome sequences of three species of Hanseniaspora isolated from spontaneous wine fermentations.</title>
        <authorList>
            <person name="Sternes P.R."/>
            <person name="Lee D."/>
            <person name="Kutyna D.R."/>
            <person name="Borneman A.R."/>
        </authorList>
    </citation>
    <scope>NUCLEOTIDE SEQUENCE [LARGE SCALE GENOMIC DNA]</scope>
    <source>
        <strain evidence="12">AWRI3579</strain>
    </source>
</reference>
<accession>A0A1E5RHV1</accession>
<dbReference type="FunCoup" id="A0A1E5RHV1">
    <property type="interactions" value="90"/>
</dbReference>
<comment type="caution">
    <text evidence="11">The sequence shown here is derived from an EMBL/GenBank/DDBJ whole genome shotgun (WGS) entry which is preliminary data.</text>
</comment>
<dbReference type="OrthoDB" id="3063237at2759"/>
<dbReference type="GO" id="GO:0015031">
    <property type="term" value="P:protein transport"/>
    <property type="evidence" value="ECO:0007669"/>
    <property type="project" value="UniProtKB-KW"/>
</dbReference>
<name>A0A1E5RHV1_9ASCO</name>
<keyword evidence="6" id="KW-0333">Golgi apparatus</keyword>
<evidence type="ECO:0000256" key="5">
    <source>
        <dbReference type="ARBA" id="ARBA00022989"/>
    </source>
</evidence>
<keyword evidence="2" id="KW-0813">Transport</keyword>
<evidence type="ECO:0000256" key="8">
    <source>
        <dbReference type="ARBA" id="ARBA00046280"/>
    </source>
</evidence>
<organism evidence="11 12">
    <name type="scientific">Hanseniaspora osmophila</name>
    <dbReference type="NCBI Taxonomy" id="56408"/>
    <lineage>
        <taxon>Eukaryota</taxon>
        <taxon>Fungi</taxon>
        <taxon>Dikarya</taxon>
        <taxon>Ascomycota</taxon>
        <taxon>Saccharomycotina</taxon>
        <taxon>Saccharomycetes</taxon>
        <taxon>Saccharomycodales</taxon>
        <taxon>Saccharomycodaceae</taxon>
        <taxon>Hanseniaspora</taxon>
    </lineage>
</organism>
<gene>
    <name evidence="11" type="ORF">AWRI3579_g1385</name>
</gene>
<dbReference type="InterPro" id="IPR000727">
    <property type="entry name" value="T_SNARE_dom"/>
</dbReference>
<dbReference type="Proteomes" id="UP000095728">
    <property type="component" value="Unassembled WGS sequence"/>
</dbReference>
<dbReference type="GO" id="GO:0000139">
    <property type="term" value="C:Golgi membrane"/>
    <property type="evidence" value="ECO:0007669"/>
    <property type="project" value="UniProtKB-SubCell"/>
</dbReference>
<feature type="domain" description="T-SNARE coiled-coil homology" evidence="10">
    <location>
        <begin position="7"/>
        <end position="69"/>
    </location>
</feature>
<evidence type="ECO:0000259" key="10">
    <source>
        <dbReference type="PROSITE" id="PS50192"/>
    </source>
</evidence>
<evidence type="ECO:0000256" key="4">
    <source>
        <dbReference type="ARBA" id="ARBA00022927"/>
    </source>
</evidence>
<evidence type="ECO:0000313" key="11">
    <source>
        <dbReference type="EMBL" id="OEJ86470.1"/>
    </source>
</evidence>
<keyword evidence="3 9" id="KW-0812">Transmembrane</keyword>
<evidence type="ECO:0000256" key="7">
    <source>
        <dbReference type="ARBA" id="ARBA00023136"/>
    </source>
</evidence>
<evidence type="ECO:0000256" key="2">
    <source>
        <dbReference type="ARBA" id="ARBA00022448"/>
    </source>
</evidence>
<evidence type="ECO:0000256" key="6">
    <source>
        <dbReference type="ARBA" id="ARBA00023034"/>
    </source>
</evidence>
<proteinExistence type="predicted"/>
<keyword evidence="5 9" id="KW-1133">Transmembrane helix</keyword>
<dbReference type="SUPFAM" id="SSF58038">
    <property type="entry name" value="SNARE fusion complex"/>
    <property type="match status" value="1"/>
</dbReference>
<dbReference type="CDD" id="cd15853">
    <property type="entry name" value="SNARE_Bet1"/>
    <property type="match status" value="1"/>
</dbReference>
<feature type="transmembrane region" description="Helical" evidence="9">
    <location>
        <begin position="75"/>
        <end position="94"/>
    </location>
</feature>
<evidence type="ECO:0000256" key="1">
    <source>
        <dbReference type="ARBA" id="ARBA00004394"/>
    </source>
</evidence>
<dbReference type="AlphaFoldDB" id="A0A1E5RHV1"/>